<feature type="non-terminal residue" evidence="8">
    <location>
        <position position="1"/>
    </location>
</feature>
<dbReference type="SUPFAM" id="SSF53300">
    <property type="entry name" value="vWA-like"/>
    <property type="match status" value="1"/>
</dbReference>
<dbReference type="Gene3D" id="3.40.50.410">
    <property type="entry name" value="von Willebrand factor, type A domain"/>
    <property type="match status" value="2"/>
</dbReference>
<evidence type="ECO:0000256" key="5">
    <source>
        <dbReference type="ARBA" id="ARBA00022884"/>
    </source>
</evidence>
<keyword evidence="4" id="KW-0479">Metal-binding</keyword>
<feature type="non-terminal residue" evidence="8">
    <location>
        <position position="566"/>
    </location>
</feature>
<comment type="similarity">
    <text evidence="2">Belongs to the Ro 60 kDa family.</text>
</comment>
<evidence type="ECO:0000313" key="9">
    <source>
        <dbReference type="Proteomes" id="UP001166093"/>
    </source>
</evidence>
<accession>A0ABS2Y4Z4</accession>
<gene>
    <name evidence="8" type="primary">Trove2</name>
    <name evidence="8" type="ORF">GTO93_0014295</name>
</gene>
<name>A0ABS2Y4Z4_POLSP</name>
<keyword evidence="6" id="KW-0687">Ribonucleoprotein</keyword>
<dbReference type="Pfam" id="PF25045">
    <property type="entry name" value="vWA_Ro60"/>
    <property type="match status" value="1"/>
</dbReference>
<evidence type="ECO:0000256" key="2">
    <source>
        <dbReference type="ARBA" id="ARBA00007814"/>
    </source>
</evidence>
<dbReference type="Proteomes" id="UP001166093">
    <property type="component" value="Unassembled WGS sequence"/>
</dbReference>
<organism evidence="8 9">
    <name type="scientific">Polyodon spathula</name>
    <name type="common">North American paddlefish</name>
    <name type="synonym">Squalus spathula</name>
    <dbReference type="NCBI Taxonomy" id="7913"/>
    <lineage>
        <taxon>Eukaryota</taxon>
        <taxon>Metazoa</taxon>
        <taxon>Chordata</taxon>
        <taxon>Craniata</taxon>
        <taxon>Vertebrata</taxon>
        <taxon>Euteleostomi</taxon>
        <taxon>Actinopterygii</taxon>
        <taxon>Chondrostei</taxon>
        <taxon>Acipenseriformes</taxon>
        <taxon>Polyodontidae</taxon>
        <taxon>Polyodon</taxon>
    </lineage>
</organism>
<dbReference type="Pfam" id="PF05731">
    <property type="entry name" value="TROVE"/>
    <property type="match status" value="1"/>
</dbReference>
<dbReference type="EMBL" id="JAAWVQ010109368">
    <property type="protein sequence ID" value="MBN3281493.1"/>
    <property type="molecule type" value="Genomic_DNA"/>
</dbReference>
<dbReference type="PANTHER" id="PTHR14202">
    <property type="entry name" value="60 KDA RIBONUCLEOPROTEIN SSA/RO"/>
    <property type="match status" value="1"/>
</dbReference>
<evidence type="ECO:0000256" key="4">
    <source>
        <dbReference type="ARBA" id="ARBA00022723"/>
    </source>
</evidence>
<dbReference type="InterPro" id="IPR040322">
    <property type="entry name" value="TROVE2"/>
</dbReference>
<evidence type="ECO:0000259" key="7">
    <source>
        <dbReference type="PROSITE" id="PS50988"/>
    </source>
</evidence>
<dbReference type="InterPro" id="IPR036465">
    <property type="entry name" value="vWFA_dom_sf"/>
</dbReference>
<keyword evidence="9" id="KW-1185">Reference proteome</keyword>
<comment type="subcellular location">
    <subcellularLocation>
        <location evidence="1">Cytoplasm</location>
    </subcellularLocation>
</comment>
<evidence type="ECO:0000256" key="6">
    <source>
        <dbReference type="ARBA" id="ARBA00023274"/>
    </source>
</evidence>
<protein>
    <submittedName>
        <fullName evidence="8">RO60 protein</fullName>
    </submittedName>
</protein>
<dbReference type="InterPro" id="IPR056800">
    <property type="entry name" value="vWA_Ro60"/>
</dbReference>
<dbReference type="InterPro" id="IPR008858">
    <property type="entry name" value="TROVE_dom"/>
</dbReference>
<keyword evidence="5" id="KW-0694">RNA-binding</keyword>
<dbReference type="InterPro" id="IPR037214">
    <property type="entry name" value="TROVE_dom_sf"/>
</dbReference>
<reference evidence="8" key="1">
    <citation type="journal article" date="2021" name="Cell">
        <title>Tracing the genetic footprints of vertebrate landing in non-teleost ray-finned fishes.</title>
        <authorList>
            <person name="Bi X."/>
            <person name="Wang K."/>
            <person name="Yang L."/>
            <person name="Pan H."/>
            <person name="Jiang H."/>
            <person name="Wei Q."/>
            <person name="Fang M."/>
            <person name="Yu H."/>
            <person name="Zhu C."/>
            <person name="Cai Y."/>
            <person name="He Y."/>
            <person name="Gan X."/>
            <person name="Zeng H."/>
            <person name="Yu D."/>
            <person name="Zhu Y."/>
            <person name="Jiang H."/>
            <person name="Qiu Q."/>
            <person name="Yang H."/>
            <person name="Zhang Y.E."/>
            <person name="Wang W."/>
            <person name="Zhu M."/>
            <person name="He S."/>
            <person name="Zhang G."/>
        </authorList>
    </citation>
    <scope>NUCLEOTIDE SEQUENCE</scope>
    <source>
        <tissue evidence="8">Muscle</tissue>
    </source>
</reference>
<dbReference type="PROSITE" id="PS50988">
    <property type="entry name" value="TROVE"/>
    <property type="match status" value="1"/>
</dbReference>
<feature type="domain" description="TROVE" evidence="7">
    <location>
        <begin position="19"/>
        <end position="397"/>
    </location>
</feature>
<proteinExistence type="inferred from homology"/>
<evidence type="ECO:0000256" key="1">
    <source>
        <dbReference type="ARBA" id="ARBA00004496"/>
    </source>
</evidence>
<evidence type="ECO:0000313" key="8">
    <source>
        <dbReference type="EMBL" id="MBN3281493.1"/>
    </source>
</evidence>
<sequence>MEATGETVPQSLPLNEKQALNSAGGFTWEVNDMTRLRRFLCYGSEGGTYYIKEQQLALENALVLIRLIEDGRGVEVVQEIKTFCLEGRAARTNPALFALAVCSQHSDIKTKQAAFRAVGEVCQLPTHLFTLIQFKKDLKEGMKCGMWGRALRKTVADWYNEKDAMCLAMAVTKYKQRNGWSHKDLLRLSHMKPANEGLALVAKYITKGWKAVQTVYNEKENSDYIRKVMQYLEAVEKVKHTTDELEVIHLIEEHKLVREQLLTSHLKSKEVWKTLLKEMPLTVMMRNLGKMTADMVLTGDVAMVCEKIQNENILKKIDEERLKVSSMSIQLLADFETSKSCQLAARVHPFNVLVALETYKKGSGNRGKLTWNPDKDILEALDSAFYTSFKNVEPTEKRLVIAVDVSDSMNSLVLGSSITAASVAAAMTMVFARTGKDSQIWVFSHSIVPCPVTADMTLPQVMKEFEKITMGATDCALPMLWALETNIIADVFIVFTDNETWLGDIHPAEALRKYRNKMGIFSKLIVCGMTSDGFTIADPQDRGMLDICGFDSGALEVIQHFVMDMI</sequence>
<evidence type="ECO:0000256" key="3">
    <source>
        <dbReference type="ARBA" id="ARBA00022490"/>
    </source>
</evidence>
<dbReference type="SUPFAM" id="SSF140864">
    <property type="entry name" value="TROVE domain-like"/>
    <property type="match status" value="1"/>
</dbReference>
<dbReference type="PANTHER" id="PTHR14202:SF0">
    <property type="entry name" value="RNA-BINDING PROTEIN RO60"/>
    <property type="match status" value="1"/>
</dbReference>
<keyword evidence="3" id="KW-0963">Cytoplasm</keyword>
<comment type="caution">
    <text evidence="8">The sequence shown here is derived from an EMBL/GenBank/DDBJ whole genome shotgun (WGS) entry which is preliminary data.</text>
</comment>